<dbReference type="Gene3D" id="3.30.1780.10">
    <property type="entry name" value="ornithine cyclodeaminase, domain 1"/>
    <property type="match status" value="1"/>
</dbReference>
<dbReference type="InterPro" id="IPR003462">
    <property type="entry name" value="ODC_Mu_crystall"/>
</dbReference>
<dbReference type="PANTHER" id="PTHR13812:SF19">
    <property type="entry name" value="KETIMINE REDUCTASE MU-CRYSTALLIN"/>
    <property type="match status" value="1"/>
</dbReference>
<sequence>MEGFKVIDGAQISSSLSYPALIDHLHLAFRHADAVLSPPRHHHALPGSSSSSSYSSAAPTLLLMPAWPCVPSAPSSSYMGVKIVSVFPHNSFAGMPSVSASYLLSSALTGVPLAFLDGGELTLWRTSCVSGLASRHLSNPESRILLMVGAGAMAPHLIEAHCTARPSIKTVLIWNRTHSKAESLAQKLQDRWKASECKHCGNDDKAMTCRSVSACSELENAARMADIVCCATLSEAPLIKGSWLRPGSHLDLVGSFNPNMRECDNDAINQAMVFVDTPAAIAEAGELTGNAASVKGSLSELVKGEKEGRTHSETFTVFKSVGSALVDLATAQMIYQKLHSPSAGVTAPSSCSESE</sequence>
<dbReference type="OMA" id="VKIVNVH"/>
<accession>A0A8T2UQB2</accession>
<comment type="caution">
    <text evidence="2">The sequence shown here is derived from an EMBL/GenBank/DDBJ whole genome shotgun (WGS) entry which is preliminary data.</text>
</comment>
<proteinExistence type="inferred from homology"/>
<dbReference type="SUPFAM" id="SSF51735">
    <property type="entry name" value="NAD(P)-binding Rossmann-fold domains"/>
    <property type="match status" value="1"/>
</dbReference>
<dbReference type="GO" id="GO:0005737">
    <property type="term" value="C:cytoplasm"/>
    <property type="evidence" value="ECO:0007669"/>
    <property type="project" value="TreeGrafter"/>
</dbReference>
<dbReference type="Pfam" id="PF02423">
    <property type="entry name" value="OCD_Mu_crystall"/>
    <property type="match status" value="1"/>
</dbReference>
<dbReference type="Proteomes" id="UP000825935">
    <property type="component" value="Chromosome 5"/>
</dbReference>
<organism evidence="2 3">
    <name type="scientific">Ceratopteris richardii</name>
    <name type="common">Triangle waterfern</name>
    <dbReference type="NCBI Taxonomy" id="49495"/>
    <lineage>
        <taxon>Eukaryota</taxon>
        <taxon>Viridiplantae</taxon>
        <taxon>Streptophyta</taxon>
        <taxon>Embryophyta</taxon>
        <taxon>Tracheophyta</taxon>
        <taxon>Polypodiopsida</taxon>
        <taxon>Polypodiidae</taxon>
        <taxon>Polypodiales</taxon>
        <taxon>Pteridineae</taxon>
        <taxon>Pteridaceae</taxon>
        <taxon>Parkerioideae</taxon>
        <taxon>Ceratopteris</taxon>
    </lineage>
</organism>
<gene>
    <name evidence="2" type="ORF">KP509_05G035400</name>
</gene>
<protein>
    <recommendedName>
        <fullName evidence="4">Thiomorpholine-carboxylate dehydrogenase</fullName>
    </recommendedName>
</protein>
<dbReference type="OrthoDB" id="41492at2759"/>
<name>A0A8T2UQB2_CERRI</name>
<dbReference type="InterPro" id="IPR023401">
    <property type="entry name" value="ODC_N"/>
</dbReference>
<dbReference type="EMBL" id="CM035410">
    <property type="protein sequence ID" value="KAH7436770.1"/>
    <property type="molecule type" value="Genomic_DNA"/>
</dbReference>
<dbReference type="FunFam" id="3.40.50.720:FF:000311">
    <property type="entry name" value="Ornithine cyclodeaminase"/>
    <property type="match status" value="1"/>
</dbReference>
<dbReference type="NCBIfam" id="NF004793">
    <property type="entry name" value="PRK06141.1"/>
    <property type="match status" value="1"/>
</dbReference>
<evidence type="ECO:0000313" key="3">
    <source>
        <dbReference type="Proteomes" id="UP000825935"/>
    </source>
</evidence>
<evidence type="ECO:0008006" key="4">
    <source>
        <dbReference type="Google" id="ProtNLM"/>
    </source>
</evidence>
<dbReference type="InterPro" id="IPR036291">
    <property type="entry name" value="NAD(P)-bd_dom_sf"/>
</dbReference>
<dbReference type="PIRSF" id="PIRSF001439">
    <property type="entry name" value="CryM"/>
    <property type="match status" value="1"/>
</dbReference>
<reference evidence="2" key="1">
    <citation type="submission" date="2021-08" db="EMBL/GenBank/DDBJ databases">
        <title>WGS assembly of Ceratopteris richardii.</title>
        <authorList>
            <person name="Marchant D.B."/>
            <person name="Chen G."/>
            <person name="Jenkins J."/>
            <person name="Shu S."/>
            <person name="Leebens-Mack J."/>
            <person name="Grimwood J."/>
            <person name="Schmutz J."/>
            <person name="Soltis P."/>
            <person name="Soltis D."/>
            <person name="Chen Z.-H."/>
        </authorList>
    </citation>
    <scope>NUCLEOTIDE SEQUENCE</scope>
    <source>
        <strain evidence="2">Whitten #5841</strain>
        <tissue evidence="2">Leaf</tissue>
    </source>
</reference>
<evidence type="ECO:0000256" key="1">
    <source>
        <dbReference type="ARBA" id="ARBA00008903"/>
    </source>
</evidence>
<dbReference type="GO" id="GO:0019752">
    <property type="term" value="P:carboxylic acid metabolic process"/>
    <property type="evidence" value="ECO:0007669"/>
    <property type="project" value="UniProtKB-ARBA"/>
</dbReference>
<comment type="similarity">
    <text evidence="1">Belongs to the ornithine cyclodeaminase/mu-crystallin family.</text>
</comment>
<dbReference type="AlphaFoldDB" id="A0A8T2UQB2"/>
<dbReference type="GO" id="GO:0016491">
    <property type="term" value="F:oxidoreductase activity"/>
    <property type="evidence" value="ECO:0007669"/>
    <property type="project" value="UniProtKB-ARBA"/>
</dbReference>
<dbReference type="PANTHER" id="PTHR13812">
    <property type="entry name" value="KETIMINE REDUCTASE MU-CRYSTALLIN"/>
    <property type="match status" value="1"/>
</dbReference>
<dbReference type="Gene3D" id="3.40.50.720">
    <property type="entry name" value="NAD(P)-binding Rossmann-like Domain"/>
    <property type="match status" value="1"/>
</dbReference>
<evidence type="ECO:0000313" key="2">
    <source>
        <dbReference type="EMBL" id="KAH7436770.1"/>
    </source>
</evidence>
<keyword evidence="3" id="KW-1185">Reference proteome</keyword>